<gene>
    <name evidence="2" type="ORF">BURPS1710A_3034</name>
</gene>
<dbReference type="EMBL" id="CM000832">
    <property type="protein sequence ID" value="EET08664.1"/>
    <property type="molecule type" value="Genomic_DNA"/>
</dbReference>
<dbReference type="Proteomes" id="UP000001812">
    <property type="component" value="Chromosome I"/>
</dbReference>
<sequence length="100" mass="10803">MGGMGDGRRASRMKGRMCPGDSREMFDGADSIKNEHASRKCSEDVMLWPADASLDVPGEYAAARAGRANGRHRIVWPAIALDFPGNDGRALINRALVIGF</sequence>
<evidence type="ECO:0000256" key="1">
    <source>
        <dbReference type="SAM" id="MobiDB-lite"/>
    </source>
</evidence>
<reference evidence="2" key="1">
    <citation type="submission" date="2009-05" db="EMBL/GenBank/DDBJ databases">
        <authorList>
            <person name="Harkins D.M."/>
            <person name="DeShazer D."/>
            <person name="Woods D.E."/>
            <person name="Brinkac L.M."/>
            <person name="Brown K.A."/>
            <person name="Hung G.C."/>
            <person name="Tuanyok A."/>
            <person name="Zhang B."/>
            <person name="Nierman W.C."/>
        </authorList>
    </citation>
    <scope>NUCLEOTIDE SEQUENCE [LARGE SCALE GENOMIC DNA]</scope>
    <source>
        <strain evidence="2">1710a</strain>
    </source>
</reference>
<protein>
    <submittedName>
        <fullName evidence="2">Uncharacterized protein</fullName>
    </submittedName>
</protein>
<evidence type="ECO:0000313" key="2">
    <source>
        <dbReference type="EMBL" id="EET08664.1"/>
    </source>
</evidence>
<organism evidence="2">
    <name type="scientific">Burkholderia pseudomallei 1710a</name>
    <dbReference type="NCBI Taxonomy" id="320371"/>
    <lineage>
        <taxon>Bacteria</taxon>
        <taxon>Pseudomonadati</taxon>
        <taxon>Pseudomonadota</taxon>
        <taxon>Betaproteobacteria</taxon>
        <taxon>Burkholderiales</taxon>
        <taxon>Burkholderiaceae</taxon>
        <taxon>Burkholderia</taxon>
        <taxon>pseudomallei group</taxon>
    </lineage>
</organism>
<name>A0A0E1W8B4_BURPE</name>
<feature type="region of interest" description="Disordered" evidence="1">
    <location>
        <begin position="1"/>
        <end position="27"/>
    </location>
</feature>
<proteinExistence type="predicted"/>
<accession>A0A0E1W8B4</accession>
<dbReference type="AlphaFoldDB" id="A0A0E1W8B4"/>
<dbReference type="HOGENOM" id="CLU_2536177_0_0_4"/>